<dbReference type="PRINTS" id="PR00509">
    <property type="entry name" value="PGMPMM"/>
</dbReference>
<dbReference type="InterPro" id="IPR016055">
    <property type="entry name" value="A-D-PHexomutase_a/b/a-I/II/III"/>
</dbReference>
<organism evidence="11">
    <name type="scientific">freshwater metagenome</name>
    <dbReference type="NCBI Taxonomy" id="449393"/>
    <lineage>
        <taxon>unclassified sequences</taxon>
        <taxon>metagenomes</taxon>
        <taxon>ecological metagenomes</taxon>
    </lineage>
</organism>
<evidence type="ECO:0000259" key="7">
    <source>
        <dbReference type="Pfam" id="PF00408"/>
    </source>
</evidence>
<accession>A0A6J6EPM1</accession>
<dbReference type="SUPFAM" id="SSF53738">
    <property type="entry name" value="Phosphoglucomutase, first 3 domains"/>
    <property type="match status" value="3"/>
</dbReference>
<dbReference type="InterPro" id="IPR005845">
    <property type="entry name" value="A-D-PHexomutase_a/b/a-II"/>
</dbReference>
<keyword evidence="6" id="KW-0413">Isomerase</keyword>
<dbReference type="AlphaFoldDB" id="A0A6J6EPM1"/>
<dbReference type="Gene3D" id="3.30.310.50">
    <property type="entry name" value="Alpha-D-phosphohexomutase, C-terminal domain"/>
    <property type="match status" value="1"/>
</dbReference>
<feature type="domain" description="Alpha-D-phosphohexomutase alpha/beta/alpha" evidence="8">
    <location>
        <begin position="46"/>
        <end position="181"/>
    </location>
</feature>
<dbReference type="Gene3D" id="3.40.120.10">
    <property type="entry name" value="Alpha-D-Glucose-1,6-Bisphosphate, subunit A, domain 3"/>
    <property type="match status" value="3"/>
</dbReference>
<evidence type="ECO:0000256" key="1">
    <source>
        <dbReference type="ARBA" id="ARBA00001946"/>
    </source>
</evidence>
<dbReference type="SUPFAM" id="SSF55957">
    <property type="entry name" value="Phosphoglucomutase, C-terminal domain"/>
    <property type="match status" value="1"/>
</dbReference>
<evidence type="ECO:0000259" key="10">
    <source>
        <dbReference type="Pfam" id="PF02880"/>
    </source>
</evidence>
<proteinExistence type="inferred from homology"/>
<dbReference type="PANTHER" id="PTHR45745">
    <property type="entry name" value="PHOSPHOMANNOMUTASE 45A"/>
    <property type="match status" value="1"/>
</dbReference>
<dbReference type="GO" id="GO:0000287">
    <property type="term" value="F:magnesium ion binding"/>
    <property type="evidence" value="ECO:0007669"/>
    <property type="project" value="InterPro"/>
</dbReference>
<evidence type="ECO:0000313" key="11">
    <source>
        <dbReference type="EMBL" id="CAB4577339.1"/>
    </source>
</evidence>
<feature type="domain" description="Alpha-D-phosphohexomutase alpha/beta/alpha" evidence="10">
    <location>
        <begin position="312"/>
        <end position="427"/>
    </location>
</feature>
<evidence type="ECO:0000259" key="8">
    <source>
        <dbReference type="Pfam" id="PF02878"/>
    </source>
</evidence>
<dbReference type="InterPro" id="IPR016066">
    <property type="entry name" value="A-D-PHexomutase_CS"/>
</dbReference>
<sequence length="544" mass="60001">MSKDLISIAQNWADHDPDEHTKQQILNLIKNNDLGKLGELFAGDLEFGTAGLRAEIDAGQSRMNRAVVIRATYGLCQYLLKKYPNKKPKLVVGNDARHLSDQFAQDVCGVAMTLGLEVFRLPSRIPTPVLAFGVRHLSAEAGVMITASHNPPRDNGYKVYDHLGAGIIPPMDKEIAELIKSAPMANQIKLTPGWTEIDITDKYHERVSQIVNNSFGQIKVAFTPMHGVGQETFDKCMELAGFDPSINVKEQTKPDPDFPTVSFPNPEEPGAMDLLLKLAQEISADVAIANDPDADRCAVAIPESGKWRVLTGDELGFLIAWWLIKRAELNNSQLKGQMVASIVSSSLVPKMAVAHGLKGATTLTGVKWMGHLDELIFGYEEAIGYCTDPEYVRDKDGISVALRVVELFSYLKQDNISADQIFNRIYEQFGVHLTKQLSFRFDSVKKAIDITKKLITNSPSQIGEFIVEKVEDMNEGIDGLPPTSGIRLLTKNARIIVRPSGTEPKLKCYLEVTTKPGNPQENKAIAKKELDSLADSVHQLLTSI</sequence>
<evidence type="ECO:0000256" key="4">
    <source>
        <dbReference type="ARBA" id="ARBA00022723"/>
    </source>
</evidence>
<dbReference type="InterPro" id="IPR005844">
    <property type="entry name" value="A-D-PHexomutase_a/b/a-I"/>
</dbReference>
<evidence type="ECO:0000259" key="9">
    <source>
        <dbReference type="Pfam" id="PF02879"/>
    </source>
</evidence>
<dbReference type="GO" id="GO:0008973">
    <property type="term" value="F:phosphopentomutase activity"/>
    <property type="evidence" value="ECO:0007669"/>
    <property type="project" value="TreeGrafter"/>
</dbReference>
<dbReference type="PANTHER" id="PTHR45745:SF1">
    <property type="entry name" value="PHOSPHOGLUCOMUTASE 2B-RELATED"/>
    <property type="match status" value="1"/>
</dbReference>
<dbReference type="CDD" id="cd05799">
    <property type="entry name" value="PGM2"/>
    <property type="match status" value="1"/>
</dbReference>
<evidence type="ECO:0000256" key="5">
    <source>
        <dbReference type="ARBA" id="ARBA00022842"/>
    </source>
</evidence>
<evidence type="ECO:0000256" key="2">
    <source>
        <dbReference type="ARBA" id="ARBA00010231"/>
    </source>
</evidence>
<dbReference type="PROSITE" id="PS00710">
    <property type="entry name" value="PGM_PMM"/>
    <property type="match status" value="1"/>
</dbReference>
<dbReference type="Pfam" id="PF02880">
    <property type="entry name" value="PGM_PMM_III"/>
    <property type="match status" value="1"/>
</dbReference>
<protein>
    <submittedName>
        <fullName evidence="11">Unannotated protein</fullName>
    </submittedName>
</protein>
<dbReference type="Pfam" id="PF00408">
    <property type="entry name" value="PGM_PMM_IV"/>
    <property type="match status" value="1"/>
</dbReference>
<reference evidence="11" key="1">
    <citation type="submission" date="2020-05" db="EMBL/GenBank/DDBJ databases">
        <authorList>
            <person name="Chiriac C."/>
            <person name="Salcher M."/>
            <person name="Ghai R."/>
            <person name="Kavagutti S V."/>
        </authorList>
    </citation>
    <scope>NUCLEOTIDE SEQUENCE</scope>
</reference>
<dbReference type="Pfam" id="PF02879">
    <property type="entry name" value="PGM_PMM_II"/>
    <property type="match status" value="1"/>
</dbReference>
<feature type="domain" description="Alpha-D-phosphohexomutase C-terminal" evidence="7">
    <location>
        <begin position="482"/>
        <end position="516"/>
    </location>
</feature>
<evidence type="ECO:0000256" key="3">
    <source>
        <dbReference type="ARBA" id="ARBA00022553"/>
    </source>
</evidence>
<keyword evidence="5" id="KW-0460">Magnesium</keyword>
<dbReference type="Pfam" id="PF02878">
    <property type="entry name" value="PGM_PMM_I"/>
    <property type="match status" value="1"/>
</dbReference>
<comment type="cofactor">
    <cofactor evidence="1">
        <name>Mg(2+)</name>
        <dbReference type="ChEBI" id="CHEBI:18420"/>
    </cofactor>
</comment>
<dbReference type="GO" id="GO:0005975">
    <property type="term" value="P:carbohydrate metabolic process"/>
    <property type="evidence" value="ECO:0007669"/>
    <property type="project" value="InterPro"/>
</dbReference>
<keyword evidence="3" id="KW-0597">Phosphoprotein</keyword>
<evidence type="ECO:0000256" key="6">
    <source>
        <dbReference type="ARBA" id="ARBA00023235"/>
    </source>
</evidence>
<dbReference type="EMBL" id="CAEZTU010000021">
    <property type="protein sequence ID" value="CAB4577339.1"/>
    <property type="molecule type" value="Genomic_DNA"/>
</dbReference>
<feature type="domain" description="Alpha-D-phosphohexomutase alpha/beta/alpha" evidence="9">
    <location>
        <begin position="202"/>
        <end position="300"/>
    </location>
</feature>
<name>A0A6J6EPM1_9ZZZZ</name>
<dbReference type="InterPro" id="IPR036900">
    <property type="entry name" value="A-D-PHexomutase_C_sf"/>
</dbReference>
<dbReference type="InterPro" id="IPR005846">
    <property type="entry name" value="A-D-PHexomutase_a/b/a-III"/>
</dbReference>
<dbReference type="InterPro" id="IPR005841">
    <property type="entry name" value="Alpha-D-phosphohexomutase_SF"/>
</dbReference>
<gene>
    <name evidence="11" type="ORF">UFOPK1740_00650</name>
</gene>
<dbReference type="GO" id="GO:0006166">
    <property type="term" value="P:purine ribonucleoside salvage"/>
    <property type="evidence" value="ECO:0007669"/>
    <property type="project" value="TreeGrafter"/>
</dbReference>
<comment type="similarity">
    <text evidence="2">Belongs to the phosphohexose mutase family.</text>
</comment>
<dbReference type="InterPro" id="IPR005843">
    <property type="entry name" value="A-D-PHexomutase_C"/>
</dbReference>
<keyword evidence="4" id="KW-0479">Metal-binding</keyword>